<gene>
    <name evidence="1" type="ORF">BJ999_002348</name>
</gene>
<sequence length="40" mass="4281">MYTPLVLGPDHVPLMKDGSQVAADPAMGVLSALFHGRCER</sequence>
<reference evidence="1 2" key="1">
    <citation type="submission" date="2020-07" db="EMBL/GenBank/DDBJ databases">
        <title>Sequencing the genomes of 1000 actinobacteria strains.</title>
        <authorList>
            <person name="Klenk H.-P."/>
        </authorList>
    </citation>
    <scope>NUCLEOTIDE SEQUENCE [LARGE SCALE GENOMIC DNA]</scope>
    <source>
        <strain evidence="1 2">DSM 43461</strain>
    </source>
</reference>
<dbReference type="AlphaFoldDB" id="A0A7Y9KAP2"/>
<protein>
    <submittedName>
        <fullName evidence="1">Uncharacterized protein</fullName>
    </submittedName>
</protein>
<organism evidence="1 2">
    <name type="scientific">Actinomadura citrea</name>
    <dbReference type="NCBI Taxonomy" id="46158"/>
    <lineage>
        <taxon>Bacteria</taxon>
        <taxon>Bacillati</taxon>
        <taxon>Actinomycetota</taxon>
        <taxon>Actinomycetes</taxon>
        <taxon>Streptosporangiales</taxon>
        <taxon>Thermomonosporaceae</taxon>
        <taxon>Actinomadura</taxon>
    </lineage>
</organism>
<name>A0A7Y9KAP2_9ACTN</name>
<accession>A0A7Y9KAP2</accession>
<dbReference type="Proteomes" id="UP000591272">
    <property type="component" value="Unassembled WGS sequence"/>
</dbReference>
<evidence type="ECO:0000313" key="2">
    <source>
        <dbReference type="Proteomes" id="UP000591272"/>
    </source>
</evidence>
<dbReference type="RefSeq" id="WP_268247742.1">
    <property type="nucleotide sequence ID" value="NZ_BMRD01000001.1"/>
</dbReference>
<comment type="caution">
    <text evidence="1">The sequence shown here is derived from an EMBL/GenBank/DDBJ whole genome shotgun (WGS) entry which is preliminary data.</text>
</comment>
<proteinExistence type="predicted"/>
<keyword evidence="2" id="KW-1185">Reference proteome</keyword>
<evidence type="ECO:0000313" key="1">
    <source>
        <dbReference type="EMBL" id="NYE12052.1"/>
    </source>
</evidence>
<dbReference type="EMBL" id="JACCBT010000001">
    <property type="protein sequence ID" value="NYE12052.1"/>
    <property type="molecule type" value="Genomic_DNA"/>
</dbReference>